<sequence length="317" mass="35911">MSDGKLYRKYFDHPLEDDGHCPFTLLAAKVPDMPAMYGEGRKHALQRLRSEIERQLGNHTTYPKKPEILHPVNEWIVPFERNFRFTDRESELAELESRLFANNQSTRIAVYGLGGVGKTQLVLELLYRIRDKDKSCSAIWIQATSMESLDQGYLSVARQLGIKDSGAKEVDIKKLVQDSLNDDSAGQWILVFDNADDIHMWIDRTGSESQQTNCLLDYVPRSKAGRVIFTTRDRKVGVKLAQQNVMEVPKMTESTAMRMFHDCLIDKKLLDTTPGDAKAMLAWLTHLPLAIAQAAAYINENGSTLTEYLALSTPILY</sequence>
<dbReference type="PANTHER" id="PTHR46082:SF6">
    <property type="entry name" value="AAA+ ATPASE DOMAIN-CONTAINING PROTEIN-RELATED"/>
    <property type="match status" value="1"/>
</dbReference>
<dbReference type="GeneID" id="26242557"/>
<reference evidence="2 3" key="1">
    <citation type="submission" date="2020-07" db="EMBL/GenBank/DDBJ databases">
        <title>Telomere length de novo assembly of all 7 chromosomes of the fungus, Metarhizium brunneum, using a novel assembly pipeline.</title>
        <authorList>
            <person name="Saud z."/>
            <person name="Kortsinoglou A."/>
            <person name="Kouvelis V.N."/>
            <person name="Butt T.M."/>
        </authorList>
    </citation>
    <scope>NUCLEOTIDE SEQUENCE [LARGE SCALE GENOMIC DNA]</scope>
    <source>
        <strain evidence="2 3">4556</strain>
    </source>
</reference>
<dbReference type="OrthoDB" id="674604at2759"/>
<gene>
    <name evidence="2" type="ORF">G6M90_00g055500</name>
</gene>
<name>A0A7D5UZ41_9HYPO</name>
<dbReference type="GO" id="GO:0043531">
    <property type="term" value="F:ADP binding"/>
    <property type="evidence" value="ECO:0007669"/>
    <property type="project" value="InterPro"/>
</dbReference>
<dbReference type="Proteomes" id="UP000510686">
    <property type="component" value="Chromosome 3"/>
</dbReference>
<keyword evidence="3" id="KW-1185">Reference proteome</keyword>
<dbReference type="KEGG" id="mbrn:26242557"/>
<proteinExistence type="predicted"/>
<dbReference type="RefSeq" id="XP_014544145.1">
    <property type="nucleotide sequence ID" value="XM_014688659.1"/>
</dbReference>
<evidence type="ECO:0000259" key="1">
    <source>
        <dbReference type="Pfam" id="PF00931"/>
    </source>
</evidence>
<dbReference type="PANTHER" id="PTHR46082">
    <property type="entry name" value="ATP/GTP-BINDING PROTEIN-RELATED"/>
    <property type="match status" value="1"/>
</dbReference>
<accession>A0A7D5UZ41</accession>
<dbReference type="EMBL" id="CP058934">
    <property type="protein sequence ID" value="QLI70013.1"/>
    <property type="molecule type" value="Genomic_DNA"/>
</dbReference>
<dbReference type="InterPro" id="IPR002182">
    <property type="entry name" value="NB-ARC"/>
</dbReference>
<dbReference type="SUPFAM" id="SSF52540">
    <property type="entry name" value="P-loop containing nucleoside triphosphate hydrolases"/>
    <property type="match status" value="1"/>
</dbReference>
<organism evidence="2 3">
    <name type="scientific">Metarhizium brunneum</name>
    <dbReference type="NCBI Taxonomy" id="500148"/>
    <lineage>
        <taxon>Eukaryota</taxon>
        <taxon>Fungi</taxon>
        <taxon>Dikarya</taxon>
        <taxon>Ascomycota</taxon>
        <taxon>Pezizomycotina</taxon>
        <taxon>Sordariomycetes</taxon>
        <taxon>Hypocreomycetidae</taxon>
        <taxon>Hypocreales</taxon>
        <taxon>Clavicipitaceae</taxon>
        <taxon>Metarhizium</taxon>
    </lineage>
</organism>
<dbReference type="AlphaFoldDB" id="A0A7D5UZ41"/>
<protein>
    <recommendedName>
        <fullName evidence="1">NB-ARC domain-containing protein</fullName>
    </recommendedName>
</protein>
<feature type="domain" description="NB-ARC" evidence="1">
    <location>
        <begin position="89"/>
        <end position="267"/>
    </location>
</feature>
<dbReference type="InterPro" id="IPR027417">
    <property type="entry name" value="P-loop_NTPase"/>
</dbReference>
<evidence type="ECO:0000313" key="3">
    <source>
        <dbReference type="Proteomes" id="UP000510686"/>
    </source>
</evidence>
<evidence type="ECO:0000313" key="2">
    <source>
        <dbReference type="EMBL" id="QLI70013.1"/>
    </source>
</evidence>
<dbReference type="InterPro" id="IPR053137">
    <property type="entry name" value="NLR-like"/>
</dbReference>
<dbReference type="Gene3D" id="3.40.50.300">
    <property type="entry name" value="P-loop containing nucleotide triphosphate hydrolases"/>
    <property type="match status" value="1"/>
</dbReference>
<dbReference type="Pfam" id="PF00931">
    <property type="entry name" value="NB-ARC"/>
    <property type="match status" value="1"/>
</dbReference>